<protein>
    <submittedName>
        <fullName evidence="5">Helix-turn-helix transcriptional regulator</fullName>
    </submittedName>
</protein>
<dbReference type="PANTHER" id="PTHR44688">
    <property type="entry name" value="DNA-BINDING TRANSCRIPTIONAL ACTIVATOR DEVR_DOSR"/>
    <property type="match status" value="1"/>
</dbReference>
<keyword evidence="2" id="KW-0238">DNA-binding</keyword>
<dbReference type="InterPro" id="IPR000792">
    <property type="entry name" value="Tscrpt_reg_LuxR_C"/>
</dbReference>
<evidence type="ECO:0000259" key="4">
    <source>
        <dbReference type="PROSITE" id="PS50043"/>
    </source>
</evidence>
<keyword evidence="6" id="KW-1185">Reference proteome</keyword>
<evidence type="ECO:0000256" key="2">
    <source>
        <dbReference type="ARBA" id="ARBA00023125"/>
    </source>
</evidence>
<dbReference type="InterPro" id="IPR036388">
    <property type="entry name" value="WH-like_DNA-bd_sf"/>
</dbReference>
<dbReference type="PANTHER" id="PTHR44688:SF16">
    <property type="entry name" value="DNA-BINDING TRANSCRIPTIONAL ACTIVATOR DEVR_DOSR"/>
    <property type="match status" value="1"/>
</dbReference>
<reference evidence="5 6" key="1">
    <citation type="journal article" date="2017" name="Int. J. Syst. Evol. Microbiol.">
        <title>Solibacillus kalamii sp. nov., isolated from a high-efficiency particulate arrestance filter system used in the International Space Station.</title>
        <authorList>
            <person name="Checinska Sielaff A."/>
            <person name="Kumar R.M."/>
            <person name="Pal D."/>
            <person name="Mayilraj S."/>
            <person name="Venkateswaran K."/>
        </authorList>
    </citation>
    <scope>NUCLEOTIDE SEQUENCE [LARGE SCALE GENOMIC DNA]</scope>
    <source>
        <strain evidence="5 6">ISSFR-015</strain>
    </source>
</reference>
<dbReference type="Gene3D" id="1.10.10.10">
    <property type="entry name" value="Winged helix-like DNA-binding domain superfamily/Winged helix DNA-binding domain"/>
    <property type="match status" value="1"/>
</dbReference>
<dbReference type="PROSITE" id="PS50043">
    <property type="entry name" value="HTH_LUXR_2"/>
    <property type="match status" value="1"/>
</dbReference>
<dbReference type="PROSITE" id="PS00622">
    <property type="entry name" value="HTH_LUXR_1"/>
    <property type="match status" value="1"/>
</dbReference>
<evidence type="ECO:0000313" key="5">
    <source>
        <dbReference type="EMBL" id="OUZ40221.1"/>
    </source>
</evidence>
<evidence type="ECO:0000256" key="1">
    <source>
        <dbReference type="ARBA" id="ARBA00023015"/>
    </source>
</evidence>
<dbReference type="SMART" id="SM00421">
    <property type="entry name" value="HTH_LUXR"/>
    <property type="match status" value="1"/>
</dbReference>
<comment type="caution">
    <text evidence="5">The sequence shown here is derived from an EMBL/GenBank/DDBJ whole genome shotgun (WGS) entry which is preliminary data.</text>
</comment>
<evidence type="ECO:0000313" key="6">
    <source>
        <dbReference type="Proteomes" id="UP000196594"/>
    </source>
</evidence>
<keyword evidence="1" id="KW-0805">Transcription regulation</keyword>
<proteinExistence type="predicted"/>
<dbReference type="EMBL" id="NHNT01000002">
    <property type="protein sequence ID" value="OUZ40221.1"/>
    <property type="molecule type" value="Genomic_DNA"/>
</dbReference>
<dbReference type="PRINTS" id="PR00038">
    <property type="entry name" value="HTHLUXR"/>
</dbReference>
<name>A0ABX3ZKG3_9BACL</name>
<dbReference type="InterPro" id="IPR016032">
    <property type="entry name" value="Sig_transdc_resp-reg_C-effctor"/>
</dbReference>
<evidence type="ECO:0000256" key="3">
    <source>
        <dbReference type="ARBA" id="ARBA00023163"/>
    </source>
</evidence>
<dbReference type="Proteomes" id="UP000196594">
    <property type="component" value="Unassembled WGS sequence"/>
</dbReference>
<feature type="domain" description="HTH luxR-type" evidence="4">
    <location>
        <begin position="164"/>
        <end position="229"/>
    </location>
</feature>
<keyword evidence="3" id="KW-0804">Transcription</keyword>
<dbReference type="CDD" id="cd06170">
    <property type="entry name" value="LuxR_C_like"/>
    <property type="match status" value="1"/>
</dbReference>
<dbReference type="Pfam" id="PF00196">
    <property type="entry name" value="GerE"/>
    <property type="match status" value="1"/>
</dbReference>
<accession>A0ABX3ZKG3</accession>
<organism evidence="5 6">
    <name type="scientific">Solibacillus kalamii</name>
    <dbReference type="NCBI Taxonomy" id="1748298"/>
    <lineage>
        <taxon>Bacteria</taxon>
        <taxon>Bacillati</taxon>
        <taxon>Bacillota</taxon>
        <taxon>Bacilli</taxon>
        <taxon>Bacillales</taxon>
        <taxon>Caryophanaceae</taxon>
        <taxon>Solibacillus</taxon>
    </lineage>
</organism>
<sequence length="232" mass="26832">MVIERNNWEQNLAKINSVENVDKKIKMIIECFLSTFSIEETMLFRYSPIDHLAEGIVCANTNEFKCISSIRDDVTTIPAIFEAIQKKSAQYFESNDFHLNIPRKYIIAENQNSLLVVPITFNHVVVGYFLGTHFHKNFDPQLLMEANLFSSQVGEMLFNHPCYVENNEIKLSKREFEVMKCVAFGYSSKQIAHLLEISETTIKQYIKSVMSKTNTSNRTHAVAFLFQKRILT</sequence>
<dbReference type="SUPFAM" id="SSF46894">
    <property type="entry name" value="C-terminal effector domain of the bipartite response regulators"/>
    <property type="match status" value="1"/>
</dbReference>
<gene>
    <name evidence="5" type="ORF">CBM15_06820</name>
</gene>